<sequence>QKTLAIIKPDAYHAKDRIIERIRQEGFTIVQEREITLTEETARLFYKEHEAKPFYEDVVKWISSSPIYAMVLEKEDAVQSWRLLIGPTDSNKAKATEQNSIRALFGTDALHNAVHGSDCHTSAEREINLLFG</sequence>
<dbReference type="GO" id="GO:0006228">
    <property type="term" value="P:UTP biosynthetic process"/>
    <property type="evidence" value="ECO:0007669"/>
    <property type="project" value="InterPro"/>
</dbReference>
<evidence type="ECO:0000256" key="5">
    <source>
        <dbReference type="ARBA" id="ARBA00022741"/>
    </source>
</evidence>
<dbReference type="GO" id="GO:0006183">
    <property type="term" value="P:GTP biosynthetic process"/>
    <property type="evidence" value="ECO:0007669"/>
    <property type="project" value="InterPro"/>
</dbReference>
<keyword evidence="7" id="KW-0378">Hydrolase</keyword>
<feature type="binding site" evidence="10">
    <location>
        <position position="54"/>
    </location>
    <ligand>
        <name>ATP</name>
        <dbReference type="ChEBI" id="CHEBI:30616"/>
    </ligand>
</feature>
<evidence type="ECO:0000256" key="11">
    <source>
        <dbReference type="RuleBase" id="RU004011"/>
    </source>
</evidence>
<dbReference type="Gene3D" id="3.30.70.141">
    <property type="entry name" value="Nucleoside diphosphate kinase-like domain"/>
    <property type="match status" value="1"/>
</dbReference>
<evidence type="ECO:0000256" key="8">
    <source>
        <dbReference type="ARBA" id="ARBA00022840"/>
    </source>
</evidence>
<feature type="binding site" evidence="10">
    <location>
        <position position="102"/>
    </location>
    <ligand>
        <name>ATP</name>
        <dbReference type="ChEBI" id="CHEBI:30616"/>
    </ligand>
</feature>
<evidence type="ECO:0000313" key="13">
    <source>
        <dbReference type="EMBL" id="ORE08146.1"/>
    </source>
</evidence>
<evidence type="ECO:0000256" key="9">
    <source>
        <dbReference type="ARBA" id="ARBA00023273"/>
    </source>
</evidence>
<dbReference type="Pfam" id="PF00334">
    <property type="entry name" value="NDK"/>
    <property type="match status" value="1"/>
</dbReference>
<name>A0A1X0R848_RHIZD</name>
<dbReference type="VEuPathDB" id="FungiDB:BCV72DRAFT_173772"/>
<keyword evidence="5" id="KW-0547">Nucleotide-binding</keyword>
<dbReference type="EMBL" id="KV921893">
    <property type="protein sequence ID" value="ORE08146.1"/>
    <property type="molecule type" value="Genomic_DNA"/>
</dbReference>
<feature type="binding site" evidence="10">
    <location>
        <position position="82"/>
    </location>
    <ligand>
        <name>ATP</name>
        <dbReference type="ChEBI" id="CHEBI:30616"/>
    </ligand>
</feature>
<dbReference type="PROSITE" id="PS51374">
    <property type="entry name" value="NDPK_LIKE"/>
    <property type="match status" value="1"/>
</dbReference>
<feature type="non-terminal residue" evidence="13">
    <location>
        <position position="1"/>
    </location>
</feature>
<keyword evidence="6" id="KW-0418">Kinase</keyword>
<feature type="active site" description="Pros-phosphohistidine intermediate" evidence="10">
    <location>
        <position position="115"/>
    </location>
</feature>
<gene>
    <name evidence="13" type="ORF">BCV72DRAFT_173772</name>
</gene>
<keyword evidence="9" id="KW-0966">Cell projection</keyword>
<dbReference type="FunFam" id="3.30.70.141:FF:000010">
    <property type="entry name" value="Nucleoside diphosphate kinase 7"/>
    <property type="match status" value="1"/>
</dbReference>
<dbReference type="GO" id="GO:0005929">
    <property type="term" value="C:cilium"/>
    <property type="evidence" value="ECO:0007669"/>
    <property type="project" value="UniProtKB-SubCell"/>
</dbReference>
<dbReference type="SMART" id="SM00562">
    <property type="entry name" value="NDK"/>
    <property type="match status" value="1"/>
</dbReference>
<dbReference type="PANTHER" id="PTHR46161:SF3">
    <property type="entry name" value="NUCLEOSIDE DIPHOSPHATE KINASE DDB_G0292928-RELATED"/>
    <property type="match status" value="1"/>
</dbReference>
<accession>A0A1X0R848</accession>
<dbReference type="GO" id="GO:0006241">
    <property type="term" value="P:CTP biosynthetic process"/>
    <property type="evidence" value="ECO:0007669"/>
    <property type="project" value="InterPro"/>
</dbReference>
<dbReference type="AlphaFoldDB" id="A0A1X0R848"/>
<dbReference type="InterPro" id="IPR036850">
    <property type="entry name" value="NDK-like_dom_sf"/>
</dbReference>
<feature type="binding site" evidence="10">
    <location>
        <position position="8"/>
    </location>
    <ligand>
        <name>ATP</name>
        <dbReference type="ChEBI" id="CHEBI:30616"/>
    </ligand>
</feature>
<dbReference type="PRINTS" id="PR01243">
    <property type="entry name" value="NUCDPKINASE"/>
</dbReference>
<evidence type="ECO:0000256" key="3">
    <source>
        <dbReference type="ARBA" id="ARBA00017632"/>
    </source>
</evidence>
<proteinExistence type="inferred from homology"/>
<protein>
    <recommendedName>
        <fullName evidence="3">Nucleoside diphosphate kinase</fullName>
    </recommendedName>
</protein>
<evidence type="ECO:0000256" key="10">
    <source>
        <dbReference type="PROSITE-ProRule" id="PRU00706"/>
    </source>
</evidence>
<feature type="non-terminal residue" evidence="13">
    <location>
        <position position="132"/>
    </location>
</feature>
<dbReference type="CDD" id="cd04416">
    <property type="entry name" value="NDPk_TX"/>
    <property type="match status" value="1"/>
</dbReference>
<keyword evidence="4" id="KW-0808">Transferase</keyword>
<feature type="binding site" evidence="10">
    <location>
        <position position="112"/>
    </location>
    <ligand>
        <name>ATP</name>
        <dbReference type="ChEBI" id="CHEBI:30616"/>
    </ligand>
</feature>
<evidence type="ECO:0000256" key="7">
    <source>
        <dbReference type="ARBA" id="ARBA00022801"/>
    </source>
</evidence>
<evidence type="ECO:0000256" key="2">
    <source>
        <dbReference type="ARBA" id="ARBA00008142"/>
    </source>
</evidence>
<dbReference type="GO" id="GO:0004550">
    <property type="term" value="F:nucleoside diphosphate kinase activity"/>
    <property type="evidence" value="ECO:0007669"/>
    <property type="project" value="InterPro"/>
</dbReference>
<dbReference type="InterPro" id="IPR034907">
    <property type="entry name" value="NDK-like_dom"/>
</dbReference>
<evidence type="ECO:0000256" key="1">
    <source>
        <dbReference type="ARBA" id="ARBA00004138"/>
    </source>
</evidence>
<comment type="similarity">
    <text evidence="2 10 11">Belongs to the NDK family.</text>
</comment>
<comment type="subcellular location">
    <subcellularLocation>
        <location evidence="1">Cell projection</location>
        <location evidence="1">Cilium</location>
    </subcellularLocation>
</comment>
<feature type="domain" description="Nucleoside diphosphate kinase-like" evidence="12">
    <location>
        <begin position="1"/>
        <end position="132"/>
    </location>
</feature>
<dbReference type="Proteomes" id="UP000242414">
    <property type="component" value="Unassembled WGS sequence"/>
</dbReference>
<dbReference type="OrthoDB" id="2162449at2759"/>
<dbReference type="GO" id="GO:0005524">
    <property type="term" value="F:ATP binding"/>
    <property type="evidence" value="ECO:0007669"/>
    <property type="project" value="UniProtKB-KW"/>
</dbReference>
<dbReference type="InterPro" id="IPR001564">
    <property type="entry name" value="Nucleoside_diP_kinase"/>
</dbReference>
<keyword evidence="8" id="KW-0067">ATP-binding</keyword>
<evidence type="ECO:0000256" key="4">
    <source>
        <dbReference type="ARBA" id="ARBA00022679"/>
    </source>
</evidence>
<dbReference type="PANTHER" id="PTHR46161">
    <property type="entry name" value="NUCLEOSIDE DIPHOSPHATE KINASE"/>
    <property type="match status" value="1"/>
</dbReference>
<dbReference type="GO" id="GO:0016787">
    <property type="term" value="F:hydrolase activity"/>
    <property type="evidence" value="ECO:0007669"/>
    <property type="project" value="UniProtKB-KW"/>
</dbReference>
<reference evidence="13" key="1">
    <citation type="journal article" date="2016" name="Proc. Natl. Acad. Sci. U.S.A.">
        <title>Lipid metabolic changes in an early divergent fungus govern the establishment of a mutualistic symbiosis with endobacteria.</title>
        <authorList>
            <person name="Lastovetsky O.A."/>
            <person name="Gaspar M.L."/>
            <person name="Mondo S.J."/>
            <person name="LaButti K.M."/>
            <person name="Sandor L."/>
            <person name="Grigoriev I.V."/>
            <person name="Henry S.A."/>
            <person name="Pawlowska T.E."/>
        </authorList>
    </citation>
    <scope>NUCLEOTIDE SEQUENCE [LARGE SCALE GENOMIC DNA]</scope>
    <source>
        <strain evidence="13">ATCC 52814</strain>
    </source>
</reference>
<dbReference type="SUPFAM" id="SSF54919">
    <property type="entry name" value="Nucleoside diphosphate kinase, NDK"/>
    <property type="match status" value="1"/>
</dbReference>
<organism evidence="13">
    <name type="scientific">Rhizopus microsporus var. microsporus</name>
    <dbReference type="NCBI Taxonomy" id="86635"/>
    <lineage>
        <taxon>Eukaryota</taxon>
        <taxon>Fungi</taxon>
        <taxon>Fungi incertae sedis</taxon>
        <taxon>Mucoromycota</taxon>
        <taxon>Mucoromycotina</taxon>
        <taxon>Mucoromycetes</taxon>
        <taxon>Mucorales</taxon>
        <taxon>Mucorineae</taxon>
        <taxon>Rhizopodaceae</taxon>
        <taxon>Rhizopus</taxon>
    </lineage>
</organism>
<evidence type="ECO:0000256" key="6">
    <source>
        <dbReference type="ARBA" id="ARBA00022777"/>
    </source>
</evidence>
<feature type="binding site" evidence="10">
    <location>
        <position position="88"/>
    </location>
    <ligand>
        <name>ATP</name>
        <dbReference type="ChEBI" id="CHEBI:30616"/>
    </ligand>
</feature>
<evidence type="ECO:0000259" key="12">
    <source>
        <dbReference type="SMART" id="SM00562"/>
    </source>
</evidence>